<evidence type="ECO:0000259" key="9">
    <source>
        <dbReference type="PROSITE" id="PS50011"/>
    </source>
</evidence>
<dbReference type="Pfam" id="PF00069">
    <property type="entry name" value="Pkinase"/>
    <property type="match status" value="1"/>
</dbReference>
<keyword evidence="2 10" id="KW-0723">Serine/threonine-protein kinase</keyword>
<keyword evidence="3" id="KW-0808">Transferase</keyword>
<feature type="domain" description="Protein kinase" evidence="9">
    <location>
        <begin position="29"/>
        <end position="287"/>
    </location>
</feature>
<dbReference type="GO" id="GO:0004674">
    <property type="term" value="F:protein serine/threonine kinase activity"/>
    <property type="evidence" value="ECO:0007669"/>
    <property type="project" value="UniProtKB-KW"/>
</dbReference>
<accession>A0A1A9AEA7</accession>
<dbReference type="Gene3D" id="3.30.200.20">
    <property type="entry name" value="Phosphorylase Kinase, domain 1"/>
    <property type="match status" value="1"/>
</dbReference>
<name>A0A1A9AEA7_9ACTN</name>
<dbReference type="PROSITE" id="PS00107">
    <property type="entry name" value="PROTEIN_KINASE_ATP"/>
    <property type="match status" value="1"/>
</dbReference>
<dbReference type="Proteomes" id="UP000198765">
    <property type="component" value="Chromosome I"/>
</dbReference>
<evidence type="ECO:0000256" key="3">
    <source>
        <dbReference type="ARBA" id="ARBA00022679"/>
    </source>
</evidence>
<dbReference type="RefSeq" id="WP_091201074.1">
    <property type="nucleotide sequence ID" value="NZ_LT594324.1"/>
</dbReference>
<evidence type="ECO:0000256" key="8">
    <source>
        <dbReference type="SAM" id="MobiDB-lite"/>
    </source>
</evidence>
<proteinExistence type="predicted"/>
<dbReference type="InterPro" id="IPR002683">
    <property type="entry name" value="PsbP_C"/>
</dbReference>
<dbReference type="SMART" id="SM00220">
    <property type="entry name" value="S_TKc"/>
    <property type="match status" value="1"/>
</dbReference>
<dbReference type="InterPro" id="IPR000719">
    <property type="entry name" value="Prot_kinase_dom"/>
</dbReference>
<evidence type="ECO:0000256" key="6">
    <source>
        <dbReference type="ARBA" id="ARBA00022840"/>
    </source>
</evidence>
<evidence type="ECO:0000256" key="7">
    <source>
        <dbReference type="PROSITE-ProRule" id="PRU10141"/>
    </source>
</evidence>
<dbReference type="PROSITE" id="PS00108">
    <property type="entry name" value="PROTEIN_KINASE_ST"/>
    <property type="match status" value="1"/>
</dbReference>
<dbReference type="GO" id="GO:0005524">
    <property type="term" value="F:ATP binding"/>
    <property type="evidence" value="ECO:0007669"/>
    <property type="project" value="UniProtKB-UniRule"/>
</dbReference>
<dbReference type="EMBL" id="LT594324">
    <property type="protein sequence ID" value="SBT54528.1"/>
    <property type="molecule type" value="Genomic_DNA"/>
</dbReference>
<evidence type="ECO:0000256" key="1">
    <source>
        <dbReference type="ARBA" id="ARBA00012513"/>
    </source>
</evidence>
<dbReference type="InterPro" id="IPR016123">
    <property type="entry name" value="Mog1/PsbP_a/b/a-sand"/>
</dbReference>
<dbReference type="GO" id="GO:0015979">
    <property type="term" value="P:photosynthesis"/>
    <property type="evidence" value="ECO:0007669"/>
    <property type="project" value="InterPro"/>
</dbReference>
<dbReference type="SUPFAM" id="SSF56112">
    <property type="entry name" value="Protein kinase-like (PK-like)"/>
    <property type="match status" value="1"/>
</dbReference>
<dbReference type="Gene3D" id="3.40.1000.10">
    <property type="entry name" value="Mog1/PsbP, alpha/beta/alpha sandwich"/>
    <property type="match status" value="1"/>
</dbReference>
<dbReference type="EC" id="2.7.11.1" evidence="1"/>
<evidence type="ECO:0000256" key="4">
    <source>
        <dbReference type="ARBA" id="ARBA00022741"/>
    </source>
</evidence>
<dbReference type="GO" id="GO:0005509">
    <property type="term" value="F:calcium ion binding"/>
    <property type="evidence" value="ECO:0007669"/>
    <property type="project" value="InterPro"/>
</dbReference>
<dbReference type="GO" id="GO:0009654">
    <property type="term" value="C:photosystem II oxygen evolving complex"/>
    <property type="evidence" value="ECO:0007669"/>
    <property type="project" value="InterPro"/>
</dbReference>
<keyword evidence="11" id="KW-1185">Reference proteome</keyword>
<evidence type="ECO:0000313" key="11">
    <source>
        <dbReference type="Proteomes" id="UP000198765"/>
    </source>
</evidence>
<gene>
    <name evidence="10" type="ORF">GA0070621_5501</name>
</gene>
<feature type="binding site" evidence="7">
    <location>
        <position position="58"/>
    </location>
    <ligand>
        <name>ATP</name>
        <dbReference type="ChEBI" id="CHEBI:30616"/>
    </ligand>
</feature>
<keyword evidence="4 7" id="KW-0547">Nucleotide-binding</keyword>
<dbReference type="AlphaFoldDB" id="A0A1A9AEA7"/>
<dbReference type="InterPro" id="IPR011009">
    <property type="entry name" value="Kinase-like_dom_sf"/>
</dbReference>
<dbReference type="PROSITE" id="PS50011">
    <property type="entry name" value="PROTEIN_KINASE_DOM"/>
    <property type="match status" value="1"/>
</dbReference>
<keyword evidence="6 7" id="KW-0067">ATP-binding</keyword>
<protein>
    <recommendedName>
        <fullName evidence="1">non-specific serine/threonine protein kinase</fullName>
        <ecNumber evidence="1">2.7.11.1</ecNumber>
    </recommendedName>
</protein>
<dbReference type="PANTHER" id="PTHR43289:SF6">
    <property type="entry name" value="SERINE_THREONINE-PROTEIN KINASE NEKL-3"/>
    <property type="match status" value="1"/>
</dbReference>
<feature type="region of interest" description="Disordered" evidence="8">
    <location>
        <begin position="1"/>
        <end position="27"/>
    </location>
</feature>
<dbReference type="PANTHER" id="PTHR43289">
    <property type="entry name" value="MITOGEN-ACTIVATED PROTEIN KINASE KINASE KINASE 20-RELATED"/>
    <property type="match status" value="1"/>
</dbReference>
<dbReference type="InterPro" id="IPR017441">
    <property type="entry name" value="Protein_kinase_ATP_BS"/>
</dbReference>
<feature type="region of interest" description="Disordered" evidence="8">
    <location>
        <begin position="380"/>
        <end position="421"/>
    </location>
</feature>
<dbReference type="SUPFAM" id="SSF55724">
    <property type="entry name" value="Mog1p/PsbP-like"/>
    <property type="match status" value="1"/>
</dbReference>
<dbReference type="PATRIC" id="fig|299146.4.peg.5674"/>
<evidence type="ECO:0000256" key="2">
    <source>
        <dbReference type="ARBA" id="ARBA00022527"/>
    </source>
</evidence>
<dbReference type="Gene3D" id="1.10.510.10">
    <property type="entry name" value="Transferase(Phosphotransferase) domain 1"/>
    <property type="match status" value="1"/>
</dbReference>
<keyword evidence="5 10" id="KW-0418">Kinase</keyword>
<evidence type="ECO:0000256" key="5">
    <source>
        <dbReference type="ARBA" id="ARBA00022777"/>
    </source>
</evidence>
<dbReference type="CDD" id="cd14014">
    <property type="entry name" value="STKc_PknB_like"/>
    <property type="match status" value="1"/>
</dbReference>
<organism evidence="10 11">
    <name type="scientific">Micromonospora narathiwatensis</name>
    <dbReference type="NCBI Taxonomy" id="299146"/>
    <lineage>
        <taxon>Bacteria</taxon>
        <taxon>Bacillati</taxon>
        <taxon>Actinomycetota</taxon>
        <taxon>Actinomycetes</taxon>
        <taxon>Micromonosporales</taxon>
        <taxon>Micromonosporaceae</taxon>
        <taxon>Micromonospora</taxon>
    </lineage>
</organism>
<reference evidence="10 11" key="1">
    <citation type="submission" date="2016-06" db="EMBL/GenBank/DDBJ databases">
        <authorList>
            <person name="Kjaerup R.B."/>
            <person name="Dalgaard T.S."/>
            <person name="Juul-Madsen H.R."/>
        </authorList>
    </citation>
    <scope>NUCLEOTIDE SEQUENCE [LARGE SCALE GENOMIC DNA]</scope>
    <source>
        <strain evidence="10 11">DSM 45248</strain>
    </source>
</reference>
<dbReference type="GO" id="GO:0019898">
    <property type="term" value="C:extrinsic component of membrane"/>
    <property type="evidence" value="ECO:0007669"/>
    <property type="project" value="InterPro"/>
</dbReference>
<dbReference type="OrthoDB" id="9762169at2"/>
<dbReference type="Pfam" id="PF01789">
    <property type="entry name" value="PsbP"/>
    <property type="match status" value="1"/>
</dbReference>
<evidence type="ECO:0000313" key="10">
    <source>
        <dbReference type="EMBL" id="SBT54528.1"/>
    </source>
</evidence>
<sequence>MTQIPTWSGGPVSPPTGRAAPGTTIGGRYSLRSPVGNGGMGTVWRAADTLLRRDVAVKEVVLPPGLAPSDRDAMYERTLREARAAAAIQHPAVVQVYDVVTEGGRPWIVMELLDARSLADMVIEDGPVAPRAVAKIGIALLGALEVAHAIGVLHRDVKPANVLICTDGRCVLTDFGVARMPTDVQLTTPGMVLGSPHFISPERAMGQDFGPPSDLFSLGVTLYTAVEGRPPFDKGDPIETMHAVVEDPPAPPQRSGPLTRVLMGLLEKDPARRLDVHTARGMLRELLAGPLTSNATAVHSVTDPYAVVPVQRPSTPPAIIAPEPKPTGQIGGRAMIAPGESLTDRLASLRRGERPEPSAGSAAAALDETSADALAGPLHTPTGAMPAAPDATQHISPDATQRLGGHPDATQPVYGRGADATQPVYGRGVDATQPVYGHGVDATQPVYGRGADATQPVYAGAQWSVPGSGQPWPTAPAPAADGGALGKARGVGNQIVGTVKGWPRKVQLGVAGGVAVLLLITVIALNSGGDEAQPPVGGPAPTASAAAPSVETQAFSGKGVSVQVPKGWQRQTGGVYVDFIDPEDNGRKVRVLAEDWKGNSISWAEFASRNLRKKAAESKTCPAPYAEVSVTEQKLAGEPAGELEYTCGEGDSMRHGVWRGAVKNGKVYSFYLSSTDARFAESKPIFDAMVQSFQIAGGN</sequence>
<dbReference type="InterPro" id="IPR008271">
    <property type="entry name" value="Ser/Thr_kinase_AS"/>
</dbReference>